<proteinExistence type="inferred from homology"/>
<comment type="similarity">
    <text evidence="5 6">Belongs to the small heat shock protein (HSP20) family.</text>
</comment>
<feature type="region of interest" description="Disordered" evidence="7">
    <location>
        <begin position="78"/>
        <end position="105"/>
    </location>
</feature>
<feature type="domain" description="ARID" evidence="9">
    <location>
        <begin position="446"/>
        <end position="537"/>
    </location>
</feature>
<reference evidence="10 11" key="1">
    <citation type="submission" date="2024-06" db="EMBL/GenBank/DDBJ databases">
        <title>A chromosome level genome sequence of Diviner's sage (Salvia divinorum).</title>
        <authorList>
            <person name="Ford S.A."/>
            <person name="Ro D.-K."/>
            <person name="Ness R.W."/>
            <person name="Phillips M.A."/>
        </authorList>
    </citation>
    <scope>NUCLEOTIDE SEQUENCE [LARGE SCALE GENOMIC DNA]</scope>
    <source>
        <strain evidence="10">SAF-2024a</strain>
        <tissue evidence="10">Leaf</tissue>
    </source>
</reference>
<evidence type="ECO:0000313" key="11">
    <source>
        <dbReference type="Proteomes" id="UP001567538"/>
    </source>
</evidence>
<keyword evidence="2" id="KW-0238">DNA-binding</keyword>
<feature type="region of interest" description="Disordered" evidence="7">
    <location>
        <begin position="1"/>
        <end position="64"/>
    </location>
</feature>
<feature type="compositionally biased region" description="Basic and acidic residues" evidence="7">
    <location>
        <begin position="281"/>
        <end position="302"/>
    </location>
</feature>
<dbReference type="CDD" id="cd00298">
    <property type="entry name" value="ACD_sHsps_p23-like"/>
    <property type="match status" value="1"/>
</dbReference>
<dbReference type="FunFam" id="2.60.40.790:FF:000014">
    <property type="entry name" value="AT-rich interactive domain-containing protein 3"/>
    <property type="match status" value="1"/>
</dbReference>
<evidence type="ECO:0000259" key="8">
    <source>
        <dbReference type="PROSITE" id="PS01031"/>
    </source>
</evidence>
<feature type="region of interest" description="Disordered" evidence="7">
    <location>
        <begin position="610"/>
        <end position="635"/>
    </location>
</feature>
<feature type="compositionally biased region" description="Basic and acidic residues" evidence="7">
    <location>
        <begin position="263"/>
        <end position="273"/>
    </location>
</feature>
<feature type="compositionally biased region" description="Gly residues" evidence="7">
    <location>
        <begin position="556"/>
        <end position="569"/>
    </location>
</feature>
<keyword evidence="4" id="KW-0539">Nucleus</keyword>
<dbReference type="SUPFAM" id="SSF49764">
    <property type="entry name" value="HSP20-like chaperones"/>
    <property type="match status" value="1"/>
</dbReference>
<evidence type="ECO:0000259" key="9">
    <source>
        <dbReference type="PROSITE" id="PS51011"/>
    </source>
</evidence>
<dbReference type="EMBL" id="JBEAFC010000003">
    <property type="protein sequence ID" value="KAL1561477.1"/>
    <property type="molecule type" value="Genomic_DNA"/>
</dbReference>
<evidence type="ECO:0000256" key="3">
    <source>
        <dbReference type="ARBA" id="ARBA00023163"/>
    </source>
</evidence>
<dbReference type="PANTHER" id="PTHR15348">
    <property type="entry name" value="AT-RICH INTERACTIVE DOMAIN-CONTAINING PROTEIN ARID DOMAIN- CONTAINING PROTEIN DEAD RINGER PROTEIN B-CELL REGULATOR OF IGH TRANSCRIPTION BRIGHT"/>
    <property type="match status" value="1"/>
</dbReference>
<dbReference type="AlphaFoldDB" id="A0ABD1HZ86"/>
<dbReference type="SMART" id="SM00501">
    <property type="entry name" value="BRIGHT"/>
    <property type="match status" value="1"/>
</dbReference>
<keyword evidence="11" id="KW-1185">Reference proteome</keyword>
<dbReference type="PROSITE" id="PS51011">
    <property type="entry name" value="ARID"/>
    <property type="match status" value="1"/>
</dbReference>
<dbReference type="Proteomes" id="UP001567538">
    <property type="component" value="Unassembled WGS sequence"/>
</dbReference>
<dbReference type="CDD" id="cd16100">
    <property type="entry name" value="ARID"/>
    <property type="match status" value="1"/>
</dbReference>
<dbReference type="InterPro" id="IPR002068">
    <property type="entry name" value="A-crystallin/Hsp20_dom"/>
</dbReference>
<evidence type="ECO:0000256" key="5">
    <source>
        <dbReference type="PROSITE-ProRule" id="PRU00285"/>
    </source>
</evidence>
<evidence type="ECO:0000256" key="1">
    <source>
        <dbReference type="ARBA" id="ARBA00023015"/>
    </source>
</evidence>
<keyword evidence="3" id="KW-0804">Transcription</keyword>
<dbReference type="InterPro" id="IPR036431">
    <property type="entry name" value="ARID_dom_sf"/>
</dbReference>
<sequence length="748" mass="81551">MSKSDVEMADAEKIHDDSGNSIQESKCKVIDTKEGEEEVPCEAATASGDVNGREDIGEDLNGVIDKKVEDKMDVKTAVEDQTNPVKEASEQLEGSDNGITINRNDNKELINTATAAEAQPAASDCKDPTNTETAAEAQTAASDCKVSINTEIASEAQTAASDCKESINTEIASEAQTAASDCKESINTEIASEAQTTSVVEKQGDIKFEVVECDATNTGLKEDEPTKNDEMDGNQGEDTDKRPNEDANVKFEVVECDGTNSGVKEDEPAKNDMLDGNQGEDVEKRPTEDVVKEPGEIGKDTDDTKHVASETMVENVDAGSVPSQNRQLPTETFANKDPQGHNAEVGAVQPGEAVHCDQYRMVKEKEQGAESFLVSHEMHGNEKTFETATKPDAEESSLASQPEPFTHNTLVKCSSQKTADHNGETAHTVSSQAALPFMGEDDDGTPDVQAAFMKELENFYRERTVEFKPPKFYGQPLNCLKLWRAVIRLGGYDRVTGSKLWRQVGESFHPPKTCTTVSWTFRIFYEKSLLEYERHKTQSGELQLPVIMLPEVSGADGEGNGYQGSGSGPGRARRDSAARAMQGWHAQRLGAGEVGDPIIKDKNLSNMAKNEKNLKSISSLKQKRPNEVEHSTSNKAARTDISKQLVTSVVDVGPPADWVKINVRQTKECFEVYALVPGLLREEVRVQSDPAGRLVITGQPEQVDNPWGITPFKKVISLPARIQPVQTSAVVSLHGRLFVRIPIEQPTI</sequence>
<protein>
    <submittedName>
        <fullName evidence="10">AT-rich interactive domain-containing protein 5-like</fullName>
    </submittedName>
</protein>
<dbReference type="InterPro" id="IPR008978">
    <property type="entry name" value="HSP20-like_chaperone"/>
</dbReference>
<dbReference type="PANTHER" id="PTHR15348:SF17">
    <property type="entry name" value="AT-RICH INTERACTIVE DOMAIN-CONTAINING PROTEIN 5"/>
    <property type="match status" value="1"/>
</dbReference>
<feature type="compositionally biased region" description="Basic and acidic residues" evidence="7">
    <location>
        <begin position="220"/>
        <end position="230"/>
    </location>
</feature>
<feature type="region of interest" description="Disordered" evidence="7">
    <location>
        <begin position="117"/>
        <end position="136"/>
    </location>
</feature>
<evidence type="ECO:0000256" key="6">
    <source>
        <dbReference type="RuleBase" id="RU003616"/>
    </source>
</evidence>
<evidence type="ECO:0000313" key="10">
    <source>
        <dbReference type="EMBL" id="KAL1561477.1"/>
    </source>
</evidence>
<dbReference type="SMART" id="SM01014">
    <property type="entry name" value="ARID"/>
    <property type="match status" value="1"/>
</dbReference>
<evidence type="ECO:0000256" key="7">
    <source>
        <dbReference type="SAM" id="MobiDB-lite"/>
    </source>
</evidence>
<dbReference type="InterPro" id="IPR045147">
    <property type="entry name" value="ARI3A/B/C"/>
</dbReference>
<dbReference type="Gene3D" id="2.60.40.790">
    <property type="match status" value="1"/>
</dbReference>
<dbReference type="Pfam" id="PF01388">
    <property type="entry name" value="ARID"/>
    <property type="match status" value="1"/>
</dbReference>
<feature type="compositionally biased region" description="Basic and acidic residues" evidence="7">
    <location>
        <begin position="238"/>
        <end position="253"/>
    </location>
</feature>
<name>A0ABD1HZ86_SALDI</name>
<accession>A0ABD1HZ86</accession>
<organism evidence="10 11">
    <name type="scientific">Salvia divinorum</name>
    <name type="common">Maria pastora</name>
    <name type="synonym">Diviner's sage</name>
    <dbReference type="NCBI Taxonomy" id="28513"/>
    <lineage>
        <taxon>Eukaryota</taxon>
        <taxon>Viridiplantae</taxon>
        <taxon>Streptophyta</taxon>
        <taxon>Embryophyta</taxon>
        <taxon>Tracheophyta</taxon>
        <taxon>Spermatophyta</taxon>
        <taxon>Magnoliopsida</taxon>
        <taxon>eudicotyledons</taxon>
        <taxon>Gunneridae</taxon>
        <taxon>Pentapetalae</taxon>
        <taxon>asterids</taxon>
        <taxon>lamiids</taxon>
        <taxon>Lamiales</taxon>
        <taxon>Lamiaceae</taxon>
        <taxon>Nepetoideae</taxon>
        <taxon>Mentheae</taxon>
        <taxon>Salviinae</taxon>
        <taxon>Salvia</taxon>
        <taxon>Salvia subgen. Calosphace</taxon>
    </lineage>
</organism>
<dbReference type="Gene3D" id="1.10.150.60">
    <property type="entry name" value="ARID DNA-binding domain"/>
    <property type="match status" value="1"/>
</dbReference>
<gene>
    <name evidence="10" type="ORF">AAHA92_04174</name>
</gene>
<evidence type="ECO:0000256" key="2">
    <source>
        <dbReference type="ARBA" id="ARBA00023125"/>
    </source>
</evidence>
<feature type="region of interest" description="Disordered" evidence="7">
    <location>
        <begin position="555"/>
        <end position="577"/>
    </location>
</feature>
<feature type="compositionally biased region" description="Basic and acidic residues" evidence="7">
    <location>
        <begin position="1"/>
        <end position="18"/>
    </location>
</feature>
<feature type="region of interest" description="Disordered" evidence="7">
    <location>
        <begin position="216"/>
        <end position="302"/>
    </location>
</feature>
<keyword evidence="1" id="KW-0805">Transcription regulation</keyword>
<evidence type="ECO:0000256" key="4">
    <source>
        <dbReference type="ARBA" id="ARBA00023242"/>
    </source>
</evidence>
<feature type="compositionally biased region" description="Polar residues" evidence="7">
    <location>
        <begin position="92"/>
        <end position="103"/>
    </location>
</feature>
<dbReference type="Pfam" id="PF00011">
    <property type="entry name" value="HSP20"/>
    <property type="match status" value="1"/>
</dbReference>
<dbReference type="InterPro" id="IPR001606">
    <property type="entry name" value="ARID_dom"/>
</dbReference>
<dbReference type="SUPFAM" id="SSF46774">
    <property type="entry name" value="ARID-like"/>
    <property type="match status" value="1"/>
</dbReference>
<feature type="domain" description="SHSP" evidence="8">
    <location>
        <begin position="647"/>
        <end position="748"/>
    </location>
</feature>
<dbReference type="GO" id="GO:0003677">
    <property type="term" value="F:DNA binding"/>
    <property type="evidence" value="ECO:0007669"/>
    <property type="project" value="UniProtKB-KW"/>
</dbReference>
<dbReference type="FunFam" id="1.10.150.60:FF:000009">
    <property type="entry name" value="AT-rich interactive domain-containing protein 3"/>
    <property type="match status" value="1"/>
</dbReference>
<feature type="compositionally biased region" description="Basic and acidic residues" evidence="7">
    <location>
        <begin position="624"/>
        <end position="635"/>
    </location>
</feature>
<comment type="caution">
    <text evidence="10">The sequence shown here is derived from an EMBL/GenBank/DDBJ whole genome shotgun (WGS) entry which is preliminary data.</text>
</comment>
<dbReference type="PROSITE" id="PS01031">
    <property type="entry name" value="SHSP"/>
    <property type="match status" value="1"/>
</dbReference>